<evidence type="ECO:0000256" key="4">
    <source>
        <dbReference type="ARBA" id="ARBA00022679"/>
    </source>
</evidence>
<evidence type="ECO:0000256" key="5">
    <source>
        <dbReference type="ARBA" id="ARBA00022741"/>
    </source>
</evidence>
<feature type="modified residue" description="4-aspartylphosphate" evidence="9">
    <location>
        <position position="910"/>
    </location>
</feature>
<dbReference type="SMART" id="SM00086">
    <property type="entry name" value="PAC"/>
    <property type="match status" value="1"/>
</dbReference>
<dbReference type="PROSITE" id="PS50113">
    <property type="entry name" value="PAC"/>
    <property type="match status" value="1"/>
</dbReference>
<dbReference type="SMART" id="SM00091">
    <property type="entry name" value="PAS"/>
    <property type="match status" value="1"/>
</dbReference>
<comment type="catalytic activity">
    <reaction evidence="1">
        <text>ATP + protein L-histidine = ADP + protein N-phospho-L-histidine.</text>
        <dbReference type="EC" id="2.7.13.3"/>
    </reaction>
</comment>
<evidence type="ECO:0000256" key="1">
    <source>
        <dbReference type="ARBA" id="ARBA00000085"/>
    </source>
</evidence>
<evidence type="ECO:0000259" key="11">
    <source>
        <dbReference type="PROSITE" id="PS50109"/>
    </source>
</evidence>
<evidence type="ECO:0000256" key="9">
    <source>
        <dbReference type="PROSITE-ProRule" id="PRU00169"/>
    </source>
</evidence>
<dbReference type="Pfam" id="PF02518">
    <property type="entry name" value="HATPase_c"/>
    <property type="match status" value="1"/>
</dbReference>
<dbReference type="InterPro" id="IPR001789">
    <property type="entry name" value="Sig_transdc_resp-reg_receiver"/>
</dbReference>
<dbReference type="InterPro" id="IPR003594">
    <property type="entry name" value="HATPase_dom"/>
</dbReference>
<evidence type="ECO:0000256" key="7">
    <source>
        <dbReference type="ARBA" id="ARBA00022840"/>
    </source>
</evidence>
<feature type="domain" description="Histidine kinase" evidence="11">
    <location>
        <begin position="613"/>
        <end position="838"/>
    </location>
</feature>
<dbReference type="InterPro" id="IPR024096">
    <property type="entry name" value="NO_sig/Golgi_transp_ligand-bd"/>
</dbReference>
<dbReference type="Gene3D" id="3.30.450.20">
    <property type="entry name" value="PAS domain"/>
    <property type="match status" value="1"/>
</dbReference>
<dbReference type="InterPro" id="IPR029016">
    <property type="entry name" value="GAF-like_dom_sf"/>
</dbReference>
<keyword evidence="6" id="KW-0418">Kinase</keyword>
<dbReference type="PRINTS" id="PR00344">
    <property type="entry name" value="BCTRLSENSOR"/>
</dbReference>
<dbReference type="GO" id="GO:0000155">
    <property type="term" value="F:phosphorelay sensor kinase activity"/>
    <property type="evidence" value="ECO:0007669"/>
    <property type="project" value="InterPro"/>
</dbReference>
<evidence type="ECO:0000256" key="8">
    <source>
        <dbReference type="ARBA" id="ARBA00023012"/>
    </source>
</evidence>
<evidence type="ECO:0000313" key="15">
    <source>
        <dbReference type="EMBL" id="BBO70756.1"/>
    </source>
</evidence>
<keyword evidence="4" id="KW-0808">Transferase</keyword>
<feature type="domain" description="PAC" evidence="14">
    <location>
        <begin position="541"/>
        <end position="593"/>
    </location>
</feature>
<dbReference type="PROSITE" id="PS50110">
    <property type="entry name" value="RESPONSE_REGULATORY"/>
    <property type="match status" value="1"/>
</dbReference>
<dbReference type="AlphaFoldDB" id="A0A5K7YNH0"/>
<dbReference type="InterPro" id="IPR011006">
    <property type="entry name" value="CheY-like_superfamily"/>
</dbReference>
<dbReference type="InterPro" id="IPR005467">
    <property type="entry name" value="His_kinase_dom"/>
</dbReference>
<protein>
    <recommendedName>
        <fullName evidence="2">histidine kinase</fullName>
        <ecNumber evidence="2">2.7.13.3</ecNumber>
    </recommendedName>
</protein>
<dbReference type="InterPro" id="IPR036890">
    <property type="entry name" value="HATPase_C_sf"/>
</dbReference>
<dbReference type="Proteomes" id="UP000427906">
    <property type="component" value="Chromosome"/>
</dbReference>
<dbReference type="InterPro" id="IPR035965">
    <property type="entry name" value="PAS-like_dom_sf"/>
</dbReference>
<keyword evidence="10" id="KW-0472">Membrane</keyword>
<dbReference type="InterPro" id="IPR000014">
    <property type="entry name" value="PAS"/>
</dbReference>
<dbReference type="GO" id="GO:0005524">
    <property type="term" value="F:ATP binding"/>
    <property type="evidence" value="ECO:0007669"/>
    <property type="project" value="UniProtKB-KW"/>
</dbReference>
<keyword evidence="7" id="KW-0067">ATP-binding</keyword>
<keyword evidence="5" id="KW-0547">Nucleotide-binding</keyword>
<sequence length="980" mass="107878">MTGSITSPHHPGIDHRTPIYNSAVLGNYIHYLESHHAEVDVDALLGCSGLTRLHINDEGHFLSQAQINRFHRCLDDTLGDPKISYKVGQHALQVKSTGTLKHYGLQFITPQAMYKAVDRLYPKWSKAHSGKTTITGKGQAEVTITVQPGIREEPFQCENRMGIFEGMGEVLTGQPARVTHPACIHRGDGACRYLISWREQPSAVWKRAGAYAGAISVLLAIGGAAFLPTVSWALLIQAMAMACLSIFLFGSRLEKKELAGILKEQGDSAGHLLEEVEARYRGARLVQEIGQAGADIPYEHTFLETVLASMTRNLDFTRGLIALCNEDRSRLFYVDSYGFSPAELRFLEDLDVPIKVSDASDIFIRSMNTGKPVYVNDIRQLFDEMTPNSLAIIEELSVDSLICVPLIHKRKPLGLLFVDARGSARNHTASDVNLLTGIASQVATGIVNARSYQQIQQSEKRYRLLAENVMDVIWIMDAQTFAMKYISPSVEKVTGYTPEEIMAMTIDQHLTPDAFQRAVSTVDEAMEGVMAGTIDPENYSMTLELEEVHKNGSLIPVEVTAGFMAEENGSPRAVLGISRDLSERKKTEQDRAQIENKLQQARKMESLGTMAGSIAHNFNNLLMVVLGNLELAKEELPDPSPSVKNIQRAINASQRAADLSGMMLTYVGQLKKESSPVDLSHTVNAVLKNMDETNMANVELDLDLADPMPLVIADAGQMRQMISGFITNAIEALEKEKGRVRISTGSMHCDRDYLATTYLEEEMPEGMYAYVEVADTGCGMNAETLGNVFDPFFSTKFTGRGLGMAAVMGIIRSHSGAVRVSSVKNEGSVFTALFPIQGISTRPSAPESTGVTPVLGDKTVMIVDDDAMVLDIGSQFLKRLGFRVKKAACGREALEMLKKDPDHVDCLLLDFTLPGMNGLETMQQVRIIRPDAKIIISSGYTRKDIEDRFAHIDPPDGFIHKPFQMKALQKTLRTVIKDAG</sequence>
<dbReference type="PANTHER" id="PTHR43065">
    <property type="entry name" value="SENSOR HISTIDINE KINASE"/>
    <property type="match status" value="1"/>
</dbReference>
<dbReference type="SUPFAM" id="SSF55785">
    <property type="entry name" value="PYP-like sensor domain (PAS domain)"/>
    <property type="match status" value="1"/>
</dbReference>
<dbReference type="CDD" id="cd00130">
    <property type="entry name" value="PAS"/>
    <property type="match status" value="1"/>
</dbReference>
<dbReference type="OrthoDB" id="9769359at2"/>
<feature type="domain" description="PAS" evidence="13">
    <location>
        <begin position="458"/>
        <end position="529"/>
    </location>
</feature>
<dbReference type="NCBIfam" id="TIGR00229">
    <property type="entry name" value="sensory_box"/>
    <property type="match status" value="1"/>
</dbReference>
<feature type="transmembrane region" description="Helical" evidence="10">
    <location>
        <begin position="208"/>
        <end position="226"/>
    </location>
</feature>
<dbReference type="InterPro" id="IPR004358">
    <property type="entry name" value="Sig_transdc_His_kin-like_C"/>
</dbReference>
<keyword evidence="10" id="KW-1133">Transmembrane helix</keyword>
<dbReference type="InterPro" id="IPR036097">
    <property type="entry name" value="HisK_dim/P_sf"/>
</dbReference>
<dbReference type="CDD" id="cd00082">
    <property type="entry name" value="HisKA"/>
    <property type="match status" value="1"/>
</dbReference>
<dbReference type="PANTHER" id="PTHR43065:SF46">
    <property type="entry name" value="C4-DICARBOXYLATE TRANSPORT SENSOR PROTEIN DCTB"/>
    <property type="match status" value="1"/>
</dbReference>
<dbReference type="RefSeq" id="WP_155318683.1">
    <property type="nucleotide sequence ID" value="NZ_AP021874.1"/>
</dbReference>
<dbReference type="Gene3D" id="3.30.565.10">
    <property type="entry name" value="Histidine kinase-like ATPase, C-terminal domain"/>
    <property type="match status" value="1"/>
</dbReference>
<reference evidence="15 16" key="1">
    <citation type="submission" date="2019-11" db="EMBL/GenBank/DDBJ databases">
        <title>Comparative genomics of hydrocarbon-degrading Desulfosarcina strains.</title>
        <authorList>
            <person name="Watanabe M."/>
            <person name="Kojima H."/>
            <person name="Fukui M."/>
        </authorList>
    </citation>
    <scope>NUCLEOTIDE SEQUENCE [LARGE SCALE GENOMIC DNA]</scope>
    <source>
        <strain evidence="15 16">PL12</strain>
    </source>
</reference>
<dbReference type="SUPFAM" id="SSF55874">
    <property type="entry name" value="ATPase domain of HSP90 chaperone/DNA topoisomerase II/histidine kinase"/>
    <property type="match status" value="1"/>
</dbReference>
<evidence type="ECO:0000256" key="6">
    <source>
        <dbReference type="ARBA" id="ARBA00022777"/>
    </source>
</evidence>
<evidence type="ECO:0000256" key="10">
    <source>
        <dbReference type="SAM" id="Phobius"/>
    </source>
</evidence>
<dbReference type="EMBL" id="AP021874">
    <property type="protein sequence ID" value="BBO70756.1"/>
    <property type="molecule type" value="Genomic_DNA"/>
</dbReference>
<evidence type="ECO:0000256" key="2">
    <source>
        <dbReference type="ARBA" id="ARBA00012438"/>
    </source>
</evidence>
<evidence type="ECO:0000313" key="16">
    <source>
        <dbReference type="Proteomes" id="UP000427906"/>
    </source>
</evidence>
<evidence type="ECO:0000259" key="14">
    <source>
        <dbReference type="PROSITE" id="PS50113"/>
    </source>
</evidence>
<name>A0A5K7YNH0_9BACT</name>
<dbReference type="InterPro" id="IPR003018">
    <property type="entry name" value="GAF"/>
</dbReference>
<evidence type="ECO:0000256" key="3">
    <source>
        <dbReference type="ARBA" id="ARBA00022553"/>
    </source>
</evidence>
<dbReference type="SUPFAM" id="SSF47384">
    <property type="entry name" value="Homodimeric domain of signal transducing histidine kinase"/>
    <property type="match status" value="1"/>
</dbReference>
<dbReference type="SUPFAM" id="SSF52172">
    <property type="entry name" value="CheY-like"/>
    <property type="match status" value="1"/>
</dbReference>
<dbReference type="EC" id="2.7.13.3" evidence="2"/>
<evidence type="ECO:0000259" key="13">
    <source>
        <dbReference type="PROSITE" id="PS50112"/>
    </source>
</evidence>
<dbReference type="Gene3D" id="3.30.450.40">
    <property type="match status" value="1"/>
</dbReference>
<dbReference type="SMART" id="SM00448">
    <property type="entry name" value="REC"/>
    <property type="match status" value="1"/>
</dbReference>
<dbReference type="KEGG" id="dalk:DSCA_46860"/>
<dbReference type="SMART" id="SM00065">
    <property type="entry name" value="GAF"/>
    <property type="match status" value="1"/>
</dbReference>
<dbReference type="InterPro" id="IPR003661">
    <property type="entry name" value="HisK_dim/P_dom"/>
</dbReference>
<feature type="domain" description="Response regulatory" evidence="12">
    <location>
        <begin position="859"/>
        <end position="976"/>
    </location>
</feature>
<dbReference type="PROSITE" id="PS50109">
    <property type="entry name" value="HIS_KIN"/>
    <property type="match status" value="1"/>
</dbReference>
<dbReference type="InterPro" id="IPR000700">
    <property type="entry name" value="PAS-assoc_C"/>
</dbReference>
<accession>A0A5K7YNH0</accession>
<evidence type="ECO:0000259" key="12">
    <source>
        <dbReference type="PROSITE" id="PS50110"/>
    </source>
</evidence>
<keyword evidence="10" id="KW-0812">Transmembrane</keyword>
<dbReference type="Gene3D" id="3.40.50.2300">
    <property type="match status" value="1"/>
</dbReference>
<keyword evidence="3 9" id="KW-0597">Phosphoprotein</keyword>
<gene>
    <name evidence="15" type="ORF">DSCA_46860</name>
</gene>
<dbReference type="Pfam" id="PF13185">
    <property type="entry name" value="GAF_2"/>
    <property type="match status" value="1"/>
</dbReference>
<dbReference type="SUPFAM" id="SSF111126">
    <property type="entry name" value="Ligand-binding domain in the NO signalling and Golgi transport"/>
    <property type="match status" value="1"/>
</dbReference>
<dbReference type="SUPFAM" id="SSF55781">
    <property type="entry name" value="GAF domain-like"/>
    <property type="match status" value="1"/>
</dbReference>
<dbReference type="PROSITE" id="PS50112">
    <property type="entry name" value="PAS"/>
    <property type="match status" value="1"/>
</dbReference>
<dbReference type="Pfam" id="PF00072">
    <property type="entry name" value="Response_reg"/>
    <property type="match status" value="1"/>
</dbReference>
<dbReference type="Gene3D" id="1.10.287.130">
    <property type="match status" value="1"/>
</dbReference>
<dbReference type="SMART" id="SM00387">
    <property type="entry name" value="HATPase_c"/>
    <property type="match status" value="1"/>
</dbReference>
<proteinExistence type="predicted"/>
<organism evidence="15 16">
    <name type="scientific">Desulfosarcina alkanivorans</name>
    <dbReference type="NCBI Taxonomy" id="571177"/>
    <lineage>
        <taxon>Bacteria</taxon>
        <taxon>Pseudomonadati</taxon>
        <taxon>Thermodesulfobacteriota</taxon>
        <taxon>Desulfobacteria</taxon>
        <taxon>Desulfobacterales</taxon>
        <taxon>Desulfosarcinaceae</taxon>
        <taxon>Desulfosarcina</taxon>
    </lineage>
</organism>
<dbReference type="InterPro" id="IPR001610">
    <property type="entry name" value="PAC"/>
</dbReference>
<keyword evidence="16" id="KW-1185">Reference proteome</keyword>
<keyword evidence="8" id="KW-0902">Two-component regulatory system</keyword>
<dbReference type="Pfam" id="PF13426">
    <property type="entry name" value="PAS_9"/>
    <property type="match status" value="1"/>
</dbReference>